<organism evidence="2 3">
    <name type="scientific">Elysia marginata</name>
    <dbReference type="NCBI Taxonomy" id="1093978"/>
    <lineage>
        <taxon>Eukaryota</taxon>
        <taxon>Metazoa</taxon>
        <taxon>Spiralia</taxon>
        <taxon>Lophotrochozoa</taxon>
        <taxon>Mollusca</taxon>
        <taxon>Gastropoda</taxon>
        <taxon>Heterobranchia</taxon>
        <taxon>Euthyneura</taxon>
        <taxon>Panpulmonata</taxon>
        <taxon>Sacoglossa</taxon>
        <taxon>Placobranchoidea</taxon>
        <taxon>Plakobranchidae</taxon>
        <taxon>Elysia</taxon>
    </lineage>
</organism>
<feature type="region of interest" description="Disordered" evidence="1">
    <location>
        <begin position="137"/>
        <end position="161"/>
    </location>
</feature>
<dbReference type="EMBL" id="BMAT01007493">
    <property type="protein sequence ID" value="GFR65645.1"/>
    <property type="molecule type" value="Genomic_DNA"/>
</dbReference>
<gene>
    <name evidence="2" type="ORF">ElyMa_003664800</name>
</gene>
<sequence length="270" mass="29960">MLLIKNAPKINPNTKELTNLLLSIGMETTIPYQEGLLLGRSVDMKSLQLGYMLLDDETTPQPVQVNQTVAQFSFVRSLRDACDILSVPVEYALKVMIGQFKNDVVSSVLEGITMKDTFTLVFKTSFLQGKQYLPSNAVPKRGSKSEGEAEPPAGDKQATYEPSNESLIADAVADLSLGETSQSPSNHGTHWVRAVEVGNELVTILRITGNDEDRLIKLFKLLEDGLKMYRGTLQPSKMPDLIKNFLQACETKENKSMPTHGRRSTIYDLH</sequence>
<comment type="caution">
    <text evidence="2">The sequence shown here is derived from an EMBL/GenBank/DDBJ whole genome shotgun (WGS) entry which is preliminary data.</text>
</comment>
<evidence type="ECO:0000256" key="1">
    <source>
        <dbReference type="SAM" id="MobiDB-lite"/>
    </source>
</evidence>
<name>A0AAV4EZG4_9GAST</name>
<evidence type="ECO:0000313" key="3">
    <source>
        <dbReference type="Proteomes" id="UP000762676"/>
    </source>
</evidence>
<accession>A0AAV4EZG4</accession>
<protein>
    <submittedName>
        <fullName evidence="2">Uncharacterized protein</fullName>
    </submittedName>
</protein>
<keyword evidence="3" id="KW-1185">Reference proteome</keyword>
<dbReference type="AlphaFoldDB" id="A0AAV4EZG4"/>
<reference evidence="2 3" key="1">
    <citation type="journal article" date="2021" name="Elife">
        <title>Chloroplast acquisition without the gene transfer in kleptoplastic sea slugs, Plakobranchus ocellatus.</title>
        <authorList>
            <person name="Maeda T."/>
            <person name="Takahashi S."/>
            <person name="Yoshida T."/>
            <person name="Shimamura S."/>
            <person name="Takaki Y."/>
            <person name="Nagai Y."/>
            <person name="Toyoda A."/>
            <person name="Suzuki Y."/>
            <person name="Arimoto A."/>
            <person name="Ishii H."/>
            <person name="Satoh N."/>
            <person name="Nishiyama T."/>
            <person name="Hasebe M."/>
            <person name="Maruyama T."/>
            <person name="Minagawa J."/>
            <person name="Obokata J."/>
            <person name="Shigenobu S."/>
        </authorList>
    </citation>
    <scope>NUCLEOTIDE SEQUENCE [LARGE SCALE GENOMIC DNA]</scope>
</reference>
<dbReference type="Proteomes" id="UP000762676">
    <property type="component" value="Unassembled WGS sequence"/>
</dbReference>
<evidence type="ECO:0000313" key="2">
    <source>
        <dbReference type="EMBL" id="GFR65645.1"/>
    </source>
</evidence>
<proteinExistence type="predicted"/>